<dbReference type="InterPro" id="IPR036891">
    <property type="entry name" value="Signal_recog_part_SRP54_M_sf"/>
</dbReference>
<evidence type="ECO:0000256" key="10">
    <source>
        <dbReference type="SAM" id="MobiDB-lite"/>
    </source>
</evidence>
<dbReference type="SMART" id="SM00382">
    <property type="entry name" value="AAA"/>
    <property type="match status" value="1"/>
</dbReference>
<comment type="function">
    <text evidence="9">Involved in targeting and insertion of nascent membrane proteins into the cytoplasmic membrane. Binds to the hydrophobic signal sequence of the ribosome-nascent chain (RNC) as it emerges from the ribosomes. The SRP-RNC complex is then targeted to the cytoplasmic membrane where it interacts with the SRP receptor FtsY. Interaction with FtsY leads to the transfer of the RNC complex to the Sec translocase for insertion into the membrane, the hydrolysis of GTP by both Ffh and FtsY, and the dissociation of the SRP-FtsY complex into the individual components.</text>
</comment>
<dbReference type="RefSeq" id="WP_150093081.1">
    <property type="nucleotide sequence ID" value="NZ_JBFUOH010000135.1"/>
</dbReference>
<dbReference type="GO" id="GO:0003924">
    <property type="term" value="F:GTPase activity"/>
    <property type="evidence" value="ECO:0007669"/>
    <property type="project" value="UniProtKB-UniRule"/>
</dbReference>
<comment type="subunit">
    <text evidence="9">Part of the signal recognition particle protein translocation system, which is composed of SRP and FtsY. SRP is a ribonucleoprotein composed of Ffh and a 4.5S RNA molecule.</text>
</comment>
<dbReference type="InterPro" id="IPR004125">
    <property type="entry name" value="Signal_recog_particle_SRP54_M"/>
</dbReference>
<feature type="binding site" evidence="9">
    <location>
        <begin position="190"/>
        <end position="194"/>
    </location>
    <ligand>
        <name>GTP</name>
        <dbReference type="ChEBI" id="CHEBI:37565"/>
    </ligand>
</feature>
<dbReference type="HAMAP" id="MF_00306">
    <property type="entry name" value="SRP54"/>
    <property type="match status" value="1"/>
</dbReference>
<organism evidence="12 13">
    <name type="scientific">Thiohalocapsa marina</name>
    <dbReference type="NCBI Taxonomy" id="424902"/>
    <lineage>
        <taxon>Bacteria</taxon>
        <taxon>Pseudomonadati</taxon>
        <taxon>Pseudomonadota</taxon>
        <taxon>Gammaproteobacteria</taxon>
        <taxon>Chromatiales</taxon>
        <taxon>Chromatiaceae</taxon>
        <taxon>Thiohalocapsa</taxon>
    </lineage>
</organism>
<dbReference type="EMBL" id="VWXX01000014">
    <property type="protein sequence ID" value="KAA6184938.1"/>
    <property type="molecule type" value="Genomic_DNA"/>
</dbReference>
<gene>
    <name evidence="9" type="primary">ffh</name>
    <name evidence="12" type="ORF">F2Q65_10380</name>
</gene>
<dbReference type="PROSITE" id="PS00300">
    <property type="entry name" value="SRP54"/>
    <property type="match status" value="1"/>
</dbReference>
<dbReference type="GO" id="GO:0006614">
    <property type="term" value="P:SRP-dependent cotranslational protein targeting to membrane"/>
    <property type="evidence" value="ECO:0007669"/>
    <property type="project" value="InterPro"/>
</dbReference>
<dbReference type="GO" id="GO:0048500">
    <property type="term" value="C:signal recognition particle"/>
    <property type="evidence" value="ECO:0007669"/>
    <property type="project" value="UniProtKB-UniRule"/>
</dbReference>
<comment type="catalytic activity">
    <reaction evidence="8 9">
        <text>GTP + H2O = GDP + phosphate + H(+)</text>
        <dbReference type="Rhea" id="RHEA:19669"/>
        <dbReference type="ChEBI" id="CHEBI:15377"/>
        <dbReference type="ChEBI" id="CHEBI:15378"/>
        <dbReference type="ChEBI" id="CHEBI:37565"/>
        <dbReference type="ChEBI" id="CHEBI:43474"/>
        <dbReference type="ChEBI" id="CHEBI:58189"/>
        <dbReference type="EC" id="3.6.5.4"/>
    </reaction>
</comment>
<dbReference type="Proteomes" id="UP000322981">
    <property type="component" value="Unassembled WGS sequence"/>
</dbReference>
<sequence>MFDTLQERFGDVLKGLRGQARLTEDNIRETLREVRMALLEADVALPVVRGFVERVRAKALGAEVTRSLTPGQVLIKIVNDELTALMGEANEGLDLSAQPPAVILMAGLQGSGKTTSTAKLARFLKERLKKSAMVVSCDVYRPAAIEQLRTVAGEVGAAFHPSSPEQTPLEIAQGAVEAARRQFKDVLIVDTAGRLAIDEAMMQEIQQLHAALSPVETLFVVDSMTGQDAARTAKAFHEALPLTGVILTKADGDARGGAALSIREITGKPIKFLGVGEKTSALEPFHPDRVASRILGMGDVVSLVEEMQDKVDRQKAEKLAKKIQKGKGFDLADFREQLQQMNKLGGMAGLMDKLPGVGQLPDHVKGQVNDREVTKLIAIVDSMTPMERAHPQIIKGSRRKRIALGSGTQVQDVNKLLKQFTQMQKMMKKMKGGGMAKMMRQMQGRLPPGLGGGMGGPGGFPPPGGGFPL</sequence>
<dbReference type="OrthoDB" id="9804720at2"/>
<keyword evidence="7 9" id="KW-0687">Ribonucleoprotein</keyword>
<evidence type="ECO:0000259" key="11">
    <source>
        <dbReference type="PROSITE" id="PS00300"/>
    </source>
</evidence>
<reference evidence="12 13" key="1">
    <citation type="submission" date="2019-09" db="EMBL/GenBank/DDBJ databases">
        <title>Whole-genome sequence of the purple sulfur bacterium Thiohalocapsa marina DSM 19078.</title>
        <authorList>
            <person name="Kyndt J.A."/>
            <person name="Meyer T.E."/>
        </authorList>
    </citation>
    <scope>NUCLEOTIDE SEQUENCE [LARGE SCALE GENOMIC DNA]</scope>
    <source>
        <strain evidence="12 13">DSM 19078</strain>
    </source>
</reference>
<dbReference type="Gene3D" id="3.40.50.300">
    <property type="entry name" value="P-loop containing nucleotide triphosphate hydrolases"/>
    <property type="match status" value="1"/>
</dbReference>
<dbReference type="SUPFAM" id="SSF47446">
    <property type="entry name" value="Signal peptide-binding domain"/>
    <property type="match status" value="1"/>
</dbReference>
<dbReference type="InterPro" id="IPR003593">
    <property type="entry name" value="AAA+_ATPase"/>
</dbReference>
<feature type="domain" description="SRP54-type proteins GTP-binding" evidence="11">
    <location>
        <begin position="269"/>
        <end position="282"/>
    </location>
</feature>
<keyword evidence="9" id="KW-0963">Cytoplasm</keyword>
<evidence type="ECO:0000256" key="6">
    <source>
        <dbReference type="ARBA" id="ARBA00023135"/>
    </source>
</evidence>
<evidence type="ECO:0000313" key="13">
    <source>
        <dbReference type="Proteomes" id="UP000322981"/>
    </source>
</evidence>
<dbReference type="SUPFAM" id="SSF52540">
    <property type="entry name" value="P-loop containing nucleoside triphosphate hydrolases"/>
    <property type="match status" value="1"/>
</dbReference>
<dbReference type="InterPro" id="IPR027417">
    <property type="entry name" value="P-loop_NTPase"/>
</dbReference>
<dbReference type="InterPro" id="IPR004780">
    <property type="entry name" value="SRP"/>
</dbReference>
<dbReference type="InterPro" id="IPR000897">
    <property type="entry name" value="SRP54_GTPase_dom"/>
</dbReference>
<evidence type="ECO:0000256" key="4">
    <source>
        <dbReference type="ARBA" id="ARBA00022884"/>
    </source>
</evidence>
<comment type="caution">
    <text evidence="12">The sequence shown here is derived from an EMBL/GenBank/DDBJ whole genome shotgun (WGS) entry which is preliminary data.</text>
</comment>
<dbReference type="CDD" id="cd18539">
    <property type="entry name" value="SRP_G"/>
    <property type="match status" value="1"/>
</dbReference>
<dbReference type="AlphaFoldDB" id="A0A5M8FJ29"/>
<comment type="domain">
    <text evidence="9">Composed of three domains: the N-terminal N domain, which is responsible for interactions with the ribosome, the central G domain, which binds GTP, and the C-terminal M domain, which binds the RNA and the signal sequence of the RNC.</text>
</comment>
<dbReference type="GO" id="GO:0008312">
    <property type="term" value="F:7S RNA binding"/>
    <property type="evidence" value="ECO:0007669"/>
    <property type="project" value="InterPro"/>
</dbReference>
<dbReference type="GO" id="GO:0005525">
    <property type="term" value="F:GTP binding"/>
    <property type="evidence" value="ECO:0007669"/>
    <property type="project" value="UniProtKB-UniRule"/>
</dbReference>
<keyword evidence="5 9" id="KW-0342">GTP-binding</keyword>
<dbReference type="InterPro" id="IPR022941">
    <property type="entry name" value="SRP54"/>
</dbReference>
<dbReference type="Gene3D" id="1.20.120.140">
    <property type="entry name" value="Signal recognition particle SRP54, nucleotide-binding domain"/>
    <property type="match status" value="1"/>
</dbReference>
<keyword evidence="3 9" id="KW-0378">Hydrolase</keyword>
<dbReference type="InterPro" id="IPR013822">
    <property type="entry name" value="Signal_recog_particl_SRP54_hlx"/>
</dbReference>
<dbReference type="SMART" id="SM00962">
    <property type="entry name" value="SRP54"/>
    <property type="match status" value="1"/>
</dbReference>
<accession>A0A5M8FJ29</accession>
<dbReference type="EC" id="3.6.5.4" evidence="9"/>
<feature type="region of interest" description="Disordered" evidence="10">
    <location>
        <begin position="450"/>
        <end position="469"/>
    </location>
</feature>
<comment type="subcellular location">
    <subcellularLocation>
        <location evidence="9">Cytoplasm</location>
    </subcellularLocation>
    <text evidence="9">The SRP-RNC complex is targeted to the cytoplasmic membrane.</text>
</comment>
<evidence type="ECO:0000256" key="9">
    <source>
        <dbReference type="HAMAP-Rule" id="MF_00306"/>
    </source>
</evidence>
<evidence type="ECO:0000256" key="5">
    <source>
        <dbReference type="ARBA" id="ARBA00023134"/>
    </source>
</evidence>
<dbReference type="Gene3D" id="1.10.260.30">
    <property type="entry name" value="Signal recognition particle, SRP54 subunit, M-domain"/>
    <property type="match status" value="1"/>
</dbReference>
<dbReference type="PANTHER" id="PTHR11564">
    <property type="entry name" value="SIGNAL RECOGNITION PARTICLE 54K PROTEIN SRP54"/>
    <property type="match status" value="1"/>
</dbReference>
<evidence type="ECO:0000256" key="8">
    <source>
        <dbReference type="ARBA" id="ARBA00048027"/>
    </source>
</evidence>
<name>A0A5M8FJ29_9GAMM</name>
<keyword evidence="6 9" id="KW-0733">Signal recognition particle</keyword>
<evidence type="ECO:0000256" key="1">
    <source>
        <dbReference type="ARBA" id="ARBA00005450"/>
    </source>
</evidence>
<feature type="compositionally biased region" description="Pro residues" evidence="10">
    <location>
        <begin position="459"/>
        <end position="469"/>
    </location>
</feature>
<dbReference type="PANTHER" id="PTHR11564:SF5">
    <property type="entry name" value="SIGNAL RECOGNITION PARTICLE SUBUNIT SRP54"/>
    <property type="match status" value="1"/>
</dbReference>
<proteinExistence type="inferred from homology"/>
<evidence type="ECO:0000256" key="7">
    <source>
        <dbReference type="ARBA" id="ARBA00023274"/>
    </source>
</evidence>
<dbReference type="NCBIfam" id="TIGR00959">
    <property type="entry name" value="ffh"/>
    <property type="match status" value="1"/>
</dbReference>
<evidence type="ECO:0000313" key="12">
    <source>
        <dbReference type="EMBL" id="KAA6184938.1"/>
    </source>
</evidence>
<keyword evidence="2 9" id="KW-0547">Nucleotide-binding</keyword>
<dbReference type="Pfam" id="PF02978">
    <property type="entry name" value="SRP_SPB"/>
    <property type="match status" value="1"/>
</dbReference>
<dbReference type="Pfam" id="PF02881">
    <property type="entry name" value="SRP54_N"/>
    <property type="match status" value="1"/>
</dbReference>
<comment type="similarity">
    <text evidence="1 9">Belongs to the GTP-binding SRP family. SRP54 subfamily.</text>
</comment>
<keyword evidence="4 9" id="KW-0694">RNA-binding</keyword>
<dbReference type="FunFam" id="3.40.50.300:FF:000022">
    <property type="entry name" value="Signal recognition particle 54 kDa subunit"/>
    <property type="match status" value="1"/>
</dbReference>
<dbReference type="InterPro" id="IPR042101">
    <property type="entry name" value="SRP54_N_sf"/>
</dbReference>
<evidence type="ECO:0000256" key="2">
    <source>
        <dbReference type="ARBA" id="ARBA00022741"/>
    </source>
</evidence>
<feature type="binding site" evidence="9">
    <location>
        <begin position="248"/>
        <end position="251"/>
    </location>
    <ligand>
        <name>GTP</name>
        <dbReference type="ChEBI" id="CHEBI:37565"/>
    </ligand>
</feature>
<protein>
    <recommendedName>
        <fullName evidence="9">Signal recognition particle protein</fullName>
        <ecNumber evidence="9">3.6.5.4</ecNumber>
    </recommendedName>
    <alternativeName>
        <fullName evidence="9">Fifty-four homolog</fullName>
    </alternativeName>
</protein>
<dbReference type="SMART" id="SM00963">
    <property type="entry name" value="SRP54_N"/>
    <property type="match status" value="1"/>
</dbReference>
<evidence type="ECO:0000256" key="3">
    <source>
        <dbReference type="ARBA" id="ARBA00022801"/>
    </source>
</evidence>
<dbReference type="Pfam" id="PF00448">
    <property type="entry name" value="SRP54"/>
    <property type="match status" value="1"/>
</dbReference>
<feature type="binding site" evidence="9">
    <location>
        <begin position="107"/>
        <end position="114"/>
    </location>
    <ligand>
        <name>GTP</name>
        <dbReference type="ChEBI" id="CHEBI:37565"/>
    </ligand>
</feature>
<keyword evidence="13" id="KW-1185">Reference proteome</keyword>